<dbReference type="Proteomes" id="UP000629619">
    <property type="component" value="Unassembled WGS sequence"/>
</dbReference>
<reference evidence="1" key="1">
    <citation type="submission" date="2021-01" db="EMBL/GenBank/DDBJ databases">
        <title>Whole genome shotgun sequence of Actinoplanes siamensis NBRC 109076.</title>
        <authorList>
            <person name="Komaki H."/>
            <person name="Tamura T."/>
        </authorList>
    </citation>
    <scope>NUCLEOTIDE SEQUENCE</scope>
    <source>
        <strain evidence="1">NBRC 109076</strain>
    </source>
</reference>
<proteinExistence type="predicted"/>
<sequence length="190" mass="20176">MLIKELPALAGGADSVVWAGGGNQDELLRALLPMRPETPRRAADEPFDPDALMIAFVGPDQPPDGWSAALRGLPAGGRLLLLLGWPVADLPYHLVLDPLVGAGCQVLQAVPVDKANRHGVYCAVIAARVERLAPLRSYLDDSPITLDGPEPGLPALLRLTGEHTFADLVVRPLRRRLAELEAGDRPASAG</sequence>
<accession>A0A919N8G5</accession>
<comment type="caution">
    <text evidence="1">The sequence shown here is derived from an EMBL/GenBank/DDBJ whole genome shotgun (WGS) entry which is preliminary data.</text>
</comment>
<evidence type="ECO:0000313" key="1">
    <source>
        <dbReference type="EMBL" id="GIF06418.1"/>
    </source>
</evidence>
<keyword evidence="2" id="KW-1185">Reference proteome</keyword>
<evidence type="ECO:0000313" key="2">
    <source>
        <dbReference type="Proteomes" id="UP000629619"/>
    </source>
</evidence>
<dbReference type="AlphaFoldDB" id="A0A919N8G5"/>
<gene>
    <name evidence="1" type="ORF">Asi03nite_39560</name>
</gene>
<dbReference type="EMBL" id="BOMW01000035">
    <property type="protein sequence ID" value="GIF06418.1"/>
    <property type="molecule type" value="Genomic_DNA"/>
</dbReference>
<dbReference type="RefSeq" id="WP_203681711.1">
    <property type="nucleotide sequence ID" value="NZ_BOMW01000035.1"/>
</dbReference>
<name>A0A919N8G5_9ACTN</name>
<organism evidence="1 2">
    <name type="scientific">Actinoplanes siamensis</name>
    <dbReference type="NCBI Taxonomy" id="1223317"/>
    <lineage>
        <taxon>Bacteria</taxon>
        <taxon>Bacillati</taxon>
        <taxon>Actinomycetota</taxon>
        <taxon>Actinomycetes</taxon>
        <taxon>Micromonosporales</taxon>
        <taxon>Micromonosporaceae</taxon>
        <taxon>Actinoplanes</taxon>
    </lineage>
</organism>
<protein>
    <submittedName>
        <fullName evidence="1">Uncharacterized protein</fullName>
    </submittedName>
</protein>